<reference evidence="1 2" key="1">
    <citation type="submission" date="2021-03" db="EMBL/GenBank/DDBJ databases">
        <title>Sequencing the genomes of 1000 actinobacteria strains.</title>
        <authorList>
            <person name="Klenk H.-P."/>
        </authorList>
    </citation>
    <scope>NUCLEOTIDE SEQUENCE [LARGE SCALE GENOMIC DNA]</scope>
    <source>
        <strain evidence="1 2">DSM 45256</strain>
    </source>
</reference>
<organism evidence="1 2">
    <name type="scientific">Pseudonocardia parietis</name>
    <dbReference type="NCBI Taxonomy" id="570936"/>
    <lineage>
        <taxon>Bacteria</taxon>
        <taxon>Bacillati</taxon>
        <taxon>Actinomycetota</taxon>
        <taxon>Actinomycetes</taxon>
        <taxon>Pseudonocardiales</taxon>
        <taxon>Pseudonocardiaceae</taxon>
        <taxon>Pseudonocardia</taxon>
    </lineage>
</organism>
<evidence type="ECO:0000313" key="2">
    <source>
        <dbReference type="Proteomes" id="UP001519295"/>
    </source>
</evidence>
<comment type="caution">
    <text evidence="1">The sequence shown here is derived from an EMBL/GenBank/DDBJ whole genome shotgun (WGS) entry which is preliminary data.</text>
</comment>
<sequence length="100" mass="10677">MALTHWGFLYTASGADPERDVTVVDTGSCRTVLVGMERPEQGVDAARELVEQHGVQLIELCGGFGPTWTARILDAIGHRVPVGAVAYGPESVDGVHEIFS</sequence>
<dbReference type="Pfam" id="PF20116">
    <property type="entry name" value="DUF6506"/>
    <property type="match status" value="1"/>
</dbReference>
<keyword evidence="2" id="KW-1185">Reference proteome</keyword>
<dbReference type="RefSeq" id="WP_210027679.1">
    <property type="nucleotide sequence ID" value="NZ_JAGINU010000001.1"/>
</dbReference>
<dbReference type="InterPro" id="IPR045441">
    <property type="entry name" value="DUF6506"/>
</dbReference>
<gene>
    <name evidence="1" type="ORF">JOF36_003243</name>
</gene>
<evidence type="ECO:0000313" key="1">
    <source>
        <dbReference type="EMBL" id="MBP2367547.1"/>
    </source>
</evidence>
<dbReference type="EMBL" id="JAGINU010000001">
    <property type="protein sequence ID" value="MBP2367547.1"/>
    <property type="molecule type" value="Genomic_DNA"/>
</dbReference>
<proteinExistence type="predicted"/>
<protein>
    <submittedName>
        <fullName evidence="1">Uncharacterized protein</fullName>
    </submittedName>
</protein>
<name>A0ABS4VUF1_9PSEU</name>
<accession>A0ABS4VUF1</accession>
<dbReference type="Proteomes" id="UP001519295">
    <property type="component" value="Unassembled WGS sequence"/>
</dbReference>